<evidence type="ECO:0000313" key="2">
    <source>
        <dbReference type="EMBL" id="OEE30940.1"/>
    </source>
</evidence>
<feature type="transmembrane region" description="Helical" evidence="1">
    <location>
        <begin position="24"/>
        <end position="44"/>
    </location>
</feature>
<proteinExistence type="predicted"/>
<evidence type="ECO:0000256" key="1">
    <source>
        <dbReference type="SAM" id="Phobius"/>
    </source>
</evidence>
<gene>
    <name evidence="2" type="ORF">A1QS_11820</name>
</gene>
<accession>A0A853R0Q5</accession>
<keyword evidence="3" id="KW-1185">Reference proteome</keyword>
<evidence type="ECO:0000313" key="3">
    <source>
        <dbReference type="Proteomes" id="UP000094808"/>
    </source>
</evidence>
<dbReference type="AlphaFoldDB" id="A0A853R0Q5"/>
<organism evidence="2 3">
    <name type="scientific">Vibrio ordalii FS-238</name>
    <dbReference type="NCBI Taxonomy" id="617133"/>
    <lineage>
        <taxon>Bacteria</taxon>
        <taxon>Pseudomonadati</taxon>
        <taxon>Pseudomonadota</taxon>
        <taxon>Gammaproteobacteria</taxon>
        <taxon>Vibrionales</taxon>
        <taxon>Vibrionaceae</taxon>
        <taxon>Vibrio</taxon>
    </lineage>
</organism>
<keyword evidence="1" id="KW-0472">Membrane</keyword>
<name>A0A853R0Q5_9VIBR</name>
<keyword evidence="1" id="KW-1133">Transmembrane helix</keyword>
<protein>
    <submittedName>
        <fullName evidence="2">Uncharacterized protein</fullName>
    </submittedName>
</protein>
<reference evidence="2 3" key="1">
    <citation type="journal article" date="2012" name="Science">
        <title>Ecological populations of bacteria act as socially cohesive units of antibiotic production and resistance.</title>
        <authorList>
            <person name="Cordero O.X."/>
            <person name="Wildschutte H."/>
            <person name="Kirkup B."/>
            <person name="Proehl S."/>
            <person name="Ngo L."/>
            <person name="Hussain F."/>
            <person name="Le Roux F."/>
            <person name="Mincer T."/>
            <person name="Polz M.F."/>
        </authorList>
    </citation>
    <scope>NUCLEOTIDE SEQUENCE [LARGE SCALE GENOMIC DNA]</scope>
    <source>
        <strain evidence="2 3">FS-238</strain>
    </source>
</reference>
<dbReference type="Proteomes" id="UP000094808">
    <property type="component" value="Unassembled WGS sequence"/>
</dbReference>
<keyword evidence="1" id="KW-0812">Transmembrane</keyword>
<dbReference type="EMBL" id="AJYS02000278">
    <property type="protein sequence ID" value="OEE30940.1"/>
    <property type="molecule type" value="Genomic_DNA"/>
</dbReference>
<sequence length="183" mass="20583">MNQEELNLINDIVTKLQPSKTHEWIPVIAALLGASIGAIASLIPSRYLEVRRERQFSVQVKRSLIAEISALVRVVESRNYVAGVEEAITFLKANPGRKYTFYADIPPHYSQIYQEHCKHLGVLEPEVARDVIHFYQLIDAVVQDVKVGGAFTTHPSLQGYEESLQMFKLAVKIGKKLESGSYT</sequence>
<comment type="caution">
    <text evidence="2">The sequence shown here is derived from an EMBL/GenBank/DDBJ whole genome shotgun (WGS) entry which is preliminary data.</text>
</comment>